<dbReference type="Pfam" id="PF13419">
    <property type="entry name" value="HAD_2"/>
    <property type="match status" value="1"/>
</dbReference>
<protein>
    <recommendedName>
        <fullName evidence="4">phosphoglycolate phosphatase</fullName>
        <ecNumber evidence="4">3.1.3.18</ecNumber>
    </recommendedName>
</protein>
<reference evidence="6" key="1">
    <citation type="journal article" date="2019" name="Int. J. Syst. Evol. Microbiol.">
        <title>The Global Catalogue of Microorganisms (GCM) 10K type strain sequencing project: providing services to taxonomists for standard genome sequencing and annotation.</title>
        <authorList>
            <consortium name="The Broad Institute Genomics Platform"/>
            <consortium name="The Broad Institute Genome Sequencing Center for Infectious Disease"/>
            <person name="Wu L."/>
            <person name="Ma J."/>
        </authorList>
    </citation>
    <scope>NUCLEOTIDE SEQUENCE [LARGE SCALE GENOMIC DNA]</scope>
    <source>
        <strain evidence="6">JCM 18287</strain>
    </source>
</reference>
<keyword evidence="6" id="KW-1185">Reference proteome</keyword>
<comment type="similarity">
    <text evidence="3">Belongs to the HAD-like hydrolase superfamily. CbbY/CbbZ/Gph/YieH family.</text>
</comment>
<dbReference type="SFLD" id="SFLDG01129">
    <property type="entry name" value="C1.5:_HAD__Beta-PGM__Phosphata"/>
    <property type="match status" value="1"/>
</dbReference>
<dbReference type="Proteomes" id="UP001501692">
    <property type="component" value="Unassembled WGS sequence"/>
</dbReference>
<evidence type="ECO:0000313" key="6">
    <source>
        <dbReference type="Proteomes" id="UP001501692"/>
    </source>
</evidence>
<dbReference type="Gene3D" id="1.10.150.240">
    <property type="entry name" value="Putative phosphatase, domain 2"/>
    <property type="match status" value="1"/>
</dbReference>
<evidence type="ECO:0000256" key="3">
    <source>
        <dbReference type="ARBA" id="ARBA00006171"/>
    </source>
</evidence>
<dbReference type="EC" id="3.1.3.18" evidence="4"/>
<evidence type="ECO:0000313" key="5">
    <source>
        <dbReference type="EMBL" id="GAA4959128.1"/>
    </source>
</evidence>
<name>A0ABP9H0Y4_9FLAO</name>
<comment type="catalytic activity">
    <reaction evidence="1">
        <text>2-phosphoglycolate + H2O = glycolate + phosphate</text>
        <dbReference type="Rhea" id="RHEA:14369"/>
        <dbReference type="ChEBI" id="CHEBI:15377"/>
        <dbReference type="ChEBI" id="CHEBI:29805"/>
        <dbReference type="ChEBI" id="CHEBI:43474"/>
        <dbReference type="ChEBI" id="CHEBI:58033"/>
        <dbReference type="EC" id="3.1.3.18"/>
    </reaction>
</comment>
<dbReference type="InterPro" id="IPR023198">
    <property type="entry name" value="PGP-like_dom2"/>
</dbReference>
<comment type="pathway">
    <text evidence="2">Organic acid metabolism; glycolate biosynthesis; glycolate from 2-phosphoglycolate: step 1/1.</text>
</comment>
<organism evidence="5 6">
    <name type="scientific">Algibacter aquimarinus</name>
    <dbReference type="NCBI Taxonomy" id="1136748"/>
    <lineage>
        <taxon>Bacteria</taxon>
        <taxon>Pseudomonadati</taxon>
        <taxon>Bacteroidota</taxon>
        <taxon>Flavobacteriia</taxon>
        <taxon>Flavobacteriales</taxon>
        <taxon>Flavobacteriaceae</taxon>
        <taxon>Algibacter</taxon>
    </lineage>
</organism>
<dbReference type="RefSeq" id="WP_345163861.1">
    <property type="nucleotide sequence ID" value="NZ_BAABJK010000002.1"/>
</dbReference>
<proteinExistence type="inferred from homology"/>
<dbReference type="SFLD" id="SFLDS00003">
    <property type="entry name" value="Haloacid_Dehalogenase"/>
    <property type="match status" value="1"/>
</dbReference>
<dbReference type="InterPro" id="IPR050155">
    <property type="entry name" value="HAD-like_hydrolase_sf"/>
</dbReference>
<dbReference type="InterPro" id="IPR036412">
    <property type="entry name" value="HAD-like_sf"/>
</dbReference>
<dbReference type="PANTHER" id="PTHR43434">
    <property type="entry name" value="PHOSPHOGLYCOLATE PHOSPHATASE"/>
    <property type="match status" value="1"/>
</dbReference>
<evidence type="ECO:0000256" key="4">
    <source>
        <dbReference type="ARBA" id="ARBA00013078"/>
    </source>
</evidence>
<accession>A0ABP9H0Y4</accession>
<dbReference type="InterPro" id="IPR041492">
    <property type="entry name" value="HAD_2"/>
</dbReference>
<dbReference type="EMBL" id="BAABJK010000002">
    <property type="protein sequence ID" value="GAA4959128.1"/>
    <property type="molecule type" value="Genomic_DNA"/>
</dbReference>
<dbReference type="SUPFAM" id="SSF56784">
    <property type="entry name" value="HAD-like"/>
    <property type="match status" value="1"/>
</dbReference>
<dbReference type="PANTHER" id="PTHR43434:SF1">
    <property type="entry name" value="PHOSPHOGLYCOLATE PHOSPHATASE"/>
    <property type="match status" value="1"/>
</dbReference>
<sequence length="221" mass="26096">MKLIIFDIDGTIIDSVNTDDDCFIETFYNLHQIDLTNVDWTNFKNITDIGLTIEIFQKYYNRLPSTKEIELIKNHFFELLNNRKEEFTEIKDSLSFINYISKIPDFQIGFATGGWKETAELKCNYVGLDLDEFIFKSSNYHFNRAKIIERVIDEALTKNNINQFETIFYFGDGIWDLKATEELDIEFIGVDFKKNNKLKKAGVKRIIENYETQSKIMNWII</sequence>
<evidence type="ECO:0000256" key="1">
    <source>
        <dbReference type="ARBA" id="ARBA00000830"/>
    </source>
</evidence>
<comment type="caution">
    <text evidence="5">The sequence shown here is derived from an EMBL/GenBank/DDBJ whole genome shotgun (WGS) entry which is preliminary data.</text>
</comment>
<evidence type="ECO:0000256" key="2">
    <source>
        <dbReference type="ARBA" id="ARBA00004818"/>
    </source>
</evidence>
<dbReference type="InterPro" id="IPR023214">
    <property type="entry name" value="HAD_sf"/>
</dbReference>
<gene>
    <name evidence="5" type="ORF">GCM10023315_03380</name>
</gene>
<dbReference type="Gene3D" id="3.40.50.1000">
    <property type="entry name" value="HAD superfamily/HAD-like"/>
    <property type="match status" value="1"/>
</dbReference>